<name>A0ABV3PMV9_9HYPH</name>
<keyword evidence="7" id="KW-1185">Reference proteome</keyword>
<evidence type="ECO:0000256" key="2">
    <source>
        <dbReference type="ARBA" id="ARBA00022692"/>
    </source>
</evidence>
<reference evidence="6 7" key="1">
    <citation type="submission" date="2024-07" db="EMBL/GenBank/DDBJ databases">
        <title>Description of Labrys sedimenti sp. nov., isolated from a diclofenac-degrading enrichment culture.</title>
        <authorList>
            <person name="Tancsics A."/>
            <person name="Csepanyi A."/>
        </authorList>
    </citation>
    <scope>NUCLEOTIDE SEQUENCE [LARGE SCALE GENOMIC DNA]</scope>
    <source>
        <strain evidence="6 7">LMG 23578</strain>
    </source>
</reference>
<feature type="transmembrane region" description="Helical" evidence="5">
    <location>
        <begin position="132"/>
        <end position="154"/>
    </location>
</feature>
<evidence type="ECO:0000256" key="5">
    <source>
        <dbReference type="SAM" id="Phobius"/>
    </source>
</evidence>
<dbReference type="EMBL" id="JBFNQD010000004">
    <property type="protein sequence ID" value="MEW9306976.1"/>
    <property type="molecule type" value="Genomic_DNA"/>
</dbReference>
<dbReference type="InterPro" id="IPR052527">
    <property type="entry name" value="Metal_cation-efflux_comp"/>
</dbReference>
<keyword evidence="4 5" id="KW-0472">Membrane</keyword>
<evidence type="ECO:0000313" key="7">
    <source>
        <dbReference type="Proteomes" id="UP001555786"/>
    </source>
</evidence>
<dbReference type="RefSeq" id="WP_367624539.1">
    <property type="nucleotide sequence ID" value="NZ_JBFNQD010000004.1"/>
</dbReference>
<comment type="subcellular location">
    <subcellularLocation>
        <location evidence="1">Membrane</location>
        <topology evidence="1">Multi-pass membrane protein</topology>
    </subcellularLocation>
</comment>
<protein>
    <submittedName>
        <fullName evidence="6">Isoprenylcysteine carboxylmethyltransferase family protein</fullName>
    </submittedName>
</protein>
<sequence>MPLHLILFAVAAFAWRLITLVISARHEKALKRDGATEYGAKNSIFLAASHVLYYICAVAEAAAGLHEPNTLVSAAGIVVYLASALVLVSVIRSLGRLWTIKIIISPQHRRVQSGLFSFVRHPNYFLNILPELIGFALVLNAYWTLVIGIPLYLIPLVTRIRQEEAAMRATFAPEM</sequence>
<feature type="transmembrane region" description="Helical" evidence="5">
    <location>
        <begin position="6"/>
        <end position="24"/>
    </location>
</feature>
<evidence type="ECO:0000256" key="4">
    <source>
        <dbReference type="ARBA" id="ARBA00023136"/>
    </source>
</evidence>
<dbReference type="PANTHER" id="PTHR43847">
    <property type="entry name" value="BLL3993 PROTEIN"/>
    <property type="match status" value="1"/>
</dbReference>
<keyword evidence="2 5" id="KW-0812">Transmembrane</keyword>
<evidence type="ECO:0000256" key="3">
    <source>
        <dbReference type="ARBA" id="ARBA00022989"/>
    </source>
</evidence>
<dbReference type="Pfam" id="PF04140">
    <property type="entry name" value="ICMT"/>
    <property type="match status" value="1"/>
</dbReference>
<comment type="caution">
    <text evidence="6">The sequence shown here is derived from an EMBL/GenBank/DDBJ whole genome shotgun (WGS) entry which is preliminary data.</text>
</comment>
<feature type="transmembrane region" description="Helical" evidence="5">
    <location>
        <begin position="44"/>
        <end position="65"/>
    </location>
</feature>
<dbReference type="Proteomes" id="UP001555786">
    <property type="component" value="Unassembled WGS sequence"/>
</dbReference>
<accession>A0ABV3PMV9</accession>
<dbReference type="InterPro" id="IPR007269">
    <property type="entry name" value="ICMT_MeTrfase"/>
</dbReference>
<organism evidence="6 7">
    <name type="scientific">Labrys neptuniae</name>
    <dbReference type="NCBI Taxonomy" id="376174"/>
    <lineage>
        <taxon>Bacteria</taxon>
        <taxon>Pseudomonadati</taxon>
        <taxon>Pseudomonadota</taxon>
        <taxon>Alphaproteobacteria</taxon>
        <taxon>Hyphomicrobiales</taxon>
        <taxon>Xanthobacteraceae</taxon>
        <taxon>Labrys</taxon>
    </lineage>
</organism>
<proteinExistence type="predicted"/>
<gene>
    <name evidence="6" type="ORF">ABXS05_15595</name>
</gene>
<feature type="transmembrane region" description="Helical" evidence="5">
    <location>
        <begin position="71"/>
        <end position="91"/>
    </location>
</feature>
<evidence type="ECO:0000313" key="6">
    <source>
        <dbReference type="EMBL" id="MEW9306976.1"/>
    </source>
</evidence>
<evidence type="ECO:0000256" key="1">
    <source>
        <dbReference type="ARBA" id="ARBA00004141"/>
    </source>
</evidence>
<keyword evidence="3 5" id="KW-1133">Transmembrane helix</keyword>
<dbReference type="Gene3D" id="1.20.120.1630">
    <property type="match status" value="1"/>
</dbReference>
<dbReference type="PANTHER" id="PTHR43847:SF1">
    <property type="entry name" value="BLL3993 PROTEIN"/>
    <property type="match status" value="1"/>
</dbReference>